<dbReference type="OMA" id="YKYTYQK"/>
<keyword evidence="9 16" id="KW-0675">Receptor</keyword>
<dbReference type="InterPro" id="IPR010949">
    <property type="entry name" value="TonB_Hb/transfer/lactofer_rcpt"/>
</dbReference>
<sequence>MKANKLSAITLCILGYAHTVYAESNMQTEKLETIVVSSEDDSVHNKNVGEIKKNAKALSKQQVQDSRDLVRYETGVTVVEKGRFGSSGYAIRGVDENRVAVVVDGLHQAETISSQGFKELFEGYGNFNNTRNGVEVENLKQAVIQKGADAIRTGSGSLGGTVSFESKDARDYLIDKNYHFGYKTGYSSADNQKLHSVTAAGRYSDFDLLAVHTQRHGNELRNYGYRHYDGSVVRKEREKADPYKITKQSSLIKIGYQLNDTNRFTLGYDDSRNTSRGTDWSNAFTSYNGGPFLKDVRHTNDQSNRKNISFVYENFDTNDFWDTLKITHNHQKIKLKARLDEYCDVNGEIDCPAIANPSGLYINDKGIFLDKHDGEITHKKEGEFNNYFDSKGKEVRVKGFNVDSILINCDQYDCSKPMQLLSSTNNGYGGSPNKYIYKTYELFEKTMNNGNGKYAVLEIRSSGHEKFSRVYLPSEKGYVENQWKDRDLNTDTQQYNIDLTKSFKLKSVEHNATYGGLYSEVKKSMTNRAGYEAYNRQWWANIFFGKENNKPNKCQPYNGNSFTTLCSHEDRLFSFLIPVKTKTGALYVTDKIKLNDKVNLDVAYRYDRIKHDPKYIPGTTPKLPTDLILGRFIEFKPKNTYATQDEKNENAEKNAVYLASKKTKFSANSYSATFSFDPMDFLKIQAKYATGFRAPTSDEIYFVFQHPSFSIYPNLYLKAERSKNKEVAITLHKQKSFLTVNLFQTDYKDFLDLAYLKKGSLPYGNGGSQLETLLYQNVNRDKARVKGLEVNSKLHLGDVWRTLDGFNLSYKLSLQKGRMSSKVGEEGKQRDTNKLDTPMNAIQPQTHVVGVGYEHPQEKFGVDMYLTHASAKKEKDTFNMFYDGKDQKDQHIKWRSDRYTLVDLIAYVKPVKNVTLRAGVYNLTNREYGTWDSIRSIRPFGTTNLINQETGKGIKRFNAPGRNFRVNAEITF</sequence>
<keyword evidence="5 11" id="KW-0812">Transmembrane</keyword>
<keyword evidence="3 11" id="KW-0813">Transport</keyword>
<evidence type="ECO:0000256" key="7">
    <source>
        <dbReference type="ARBA" id="ARBA00023077"/>
    </source>
</evidence>
<evidence type="ECO:0000256" key="8">
    <source>
        <dbReference type="ARBA" id="ARBA00023136"/>
    </source>
</evidence>
<dbReference type="PANTHER" id="PTHR30069">
    <property type="entry name" value="TONB-DEPENDENT OUTER MEMBRANE RECEPTOR"/>
    <property type="match status" value="1"/>
</dbReference>
<evidence type="ECO:0000256" key="6">
    <source>
        <dbReference type="ARBA" id="ARBA00022729"/>
    </source>
</evidence>
<dbReference type="Proteomes" id="UP000060132">
    <property type="component" value="Chromosome"/>
</dbReference>
<accession>A0AAC8ZAW6</accession>
<feature type="signal peptide" evidence="13">
    <location>
        <begin position="1"/>
        <end position="22"/>
    </location>
</feature>
<keyword evidence="6 13" id="KW-0732">Signal</keyword>
<evidence type="ECO:0000256" key="13">
    <source>
        <dbReference type="SAM" id="SignalP"/>
    </source>
</evidence>
<name>A0AAC8ZAW6_HAEDC</name>
<evidence type="ECO:0000256" key="11">
    <source>
        <dbReference type="PROSITE-ProRule" id="PRU01360"/>
    </source>
</evidence>
<evidence type="ECO:0000259" key="15">
    <source>
        <dbReference type="Pfam" id="PF07715"/>
    </source>
</evidence>
<evidence type="ECO:0000259" key="14">
    <source>
        <dbReference type="Pfam" id="PF00593"/>
    </source>
</evidence>
<evidence type="ECO:0000256" key="4">
    <source>
        <dbReference type="ARBA" id="ARBA00022452"/>
    </source>
</evidence>
<dbReference type="RefSeq" id="WP_010945753.1">
    <property type="nucleotide sequence ID" value="NZ_CP011218.1"/>
</dbReference>
<evidence type="ECO:0000256" key="3">
    <source>
        <dbReference type="ARBA" id="ARBA00022448"/>
    </source>
</evidence>
<comment type="similarity">
    <text evidence="2">Belongs to the TonB-dependent receptor family. Hemoglobin/haptoglobin binding protein subfamily.</text>
</comment>
<dbReference type="NCBIfam" id="TIGR01786">
    <property type="entry name" value="TonB-hemlactrns"/>
    <property type="match status" value="1"/>
</dbReference>
<reference evidence="16 17" key="1">
    <citation type="journal article" date="2015" name="PLoS Negl. Trop. Dis.">
        <title>Haemophilus ducreyi Cutaneous Ulcer Strains Are Nearly Identical to Class I Genital Ulcer Strains.</title>
        <authorList>
            <person name="Gangaiah D."/>
            <person name="Webb K.M."/>
            <person name="Humphreys T.L."/>
            <person name="Fortney K.R."/>
            <person name="Toh E."/>
            <person name="Tai A."/>
            <person name="Katz S.S."/>
            <person name="Pillay A."/>
            <person name="Chen C.Y."/>
            <person name="Roberts S.A."/>
            <person name="Munson R.S.Jr."/>
            <person name="Spinola S.M."/>
        </authorList>
    </citation>
    <scope>NUCLEOTIDE SEQUENCE [LARGE SCALE GENOMIC DNA]</scope>
    <source>
        <strain evidence="17">CLU2</strain>
    </source>
</reference>
<feature type="chain" id="PRO_5042031136" evidence="13">
    <location>
        <begin position="23"/>
        <end position="972"/>
    </location>
</feature>
<dbReference type="EMBL" id="CP011219">
    <property type="protein sequence ID" value="AKO33012.1"/>
    <property type="molecule type" value="Genomic_DNA"/>
</dbReference>
<dbReference type="PROSITE" id="PS52016">
    <property type="entry name" value="TONB_DEPENDENT_REC_3"/>
    <property type="match status" value="1"/>
</dbReference>
<evidence type="ECO:0000256" key="12">
    <source>
        <dbReference type="RuleBase" id="RU003357"/>
    </source>
</evidence>
<dbReference type="Pfam" id="PF00593">
    <property type="entry name" value="TonB_dep_Rec_b-barrel"/>
    <property type="match status" value="1"/>
</dbReference>
<evidence type="ECO:0000256" key="2">
    <source>
        <dbReference type="ARBA" id="ARBA00008143"/>
    </source>
</evidence>
<dbReference type="AlphaFoldDB" id="A0AAC8ZAW6"/>
<keyword evidence="10 11" id="KW-0998">Cell outer membrane</keyword>
<dbReference type="InterPro" id="IPR037066">
    <property type="entry name" value="Plug_dom_sf"/>
</dbReference>
<evidence type="ECO:0000313" key="16">
    <source>
        <dbReference type="EMBL" id="AKO33012.1"/>
    </source>
</evidence>
<dbReference type="Gene3D" id="2.40.170.20">
    <property type="entry name" value="TonB-dependent receptor, beta-barrel domain"/>
    <property type="match status" value="1"/>
</dbReference>
<feature type="domain" description="TonB-dependent receptor plug" evidence="15">
    <location>
        <begin position="54"/>
        <end position="161"/>
    </location>
</feature>
<dbReference type="Gene3D" id="2.170.130.10">
    <property type="entry name" value="TonB-dependent receptor, plug domain"/>
    <property type="match status" value="1"/>
</dbReference>
<dbReference type="InterPro" id="IPR039426">
    <property type="entry name" value="TonB-dep_rcpt-like"/>
</dbReference>
<dbReference type="GO" id="GO:0009279">
    <property type="term" value="C:cell outer membrane"/>
    <property type="evidence" value="ECO:0007669"/>
    <property type="project" value="UniProtKB-SubCell"/>
</dbReference>
<comment type="subcellular location">
    <subcellularLocation>
        <location evidence="1 11">Cell outer membrane</location>
        <topology evidence="1 11">Multi-pass membrane protein</topology>
    </subcellularLocation>
</comment>
<keyword evidence="7 12" id="KW-0798">TonB box</keyword>
<proteinExistence type="inferred from homology"/>
<dbReference type="CDD" id="cd01347">
    <property type="entry name" value="ligand_gated_channel"/>
    <property type="match status" value="1"/>
</dbReference>
<gene>
    <name evidence="16" type="ORF">RZ57_07920</name>
</gene>
<dbReference type="InterPro" id="IPR000531">
    <property type="entry name" value="Beta-barrel_TonB"/>
</dbReference>
<evidence type="ECO:0000256" key="1">
    <source>
        <dbReference type="ARBA" id="ARBA00004571"/>
    </source>
</evidence>
<dbReference type="InterPro" id="IPR012910">
    <property type="entry name" value="Plug_dom"/>
</dbReference>
<evidence type="ECO:0000256" key="10">
    <source>
        <dbReference type="ARBA" id="ARBA00023237"/>
    </source>
</evidence>
<dbReference type="Pfam" id="PF07715">
    <property type="entry name" value="Plug"/>
    <property type="match status" value="1"/>
</dbReference>
<feature type="domain" description="TonB-dependent receptor-like beta-barrel" evidence="14">
    <location>
        <begin position="445"/>
        <end position="923"/>
    </location>
</feature>
<dbReference type="SMR" id="A0AAC8ZAW6"/>
<evidence type="ECO:0000256" key="5">
    <source>
        <dbReference type="ARBA" id="ARBA00022692"/>
    </source>
</evidence>
<organism evidence="16 17">
    <name type="scientific">Haemophilus ducreyi</name>
    <dbReference type="NCBI Taxonomy" id="730"/>
    <lineage>
        <taxon>Bacteria</taxon>
        <taxon>Pseudomonadati</taxon>
        <taxon>Pseudomonadota</taxon>
        <taxon>Gammaproteobacteria</taxon>
        <taxon>Pasteurellales</taxon>
        <taxon>Pasteurellaceae</taxon>
        <taxon>Haemophilus</taxon>
    </lineage>
</organism>
<keyword evidence="8 11" id="KW-0472">Membrane</keyword>
<keyword evidence="4 11" id="KW-1134">Transmembrane beta strand</keyword>
<dbReference type="PANTHER" id="PTHR30069:SF29">
    <property type="entry name" value="HEMOGLOBIN AND HEMOGLOBIN-HAPTOGLOBIN-BINDING PROTEIN 1-RELATED"/>
    <property type="match status" value="1"/>
</dbReference>
<dbReference type="GO" id="GO:0044718">
    <property type="term" value="P:siderophore transmembrane transport"/>
    <property type="evidence" value="ECO:0007669"/>
    <property type="project" value="TreeGrafter"/>
</dbReference>
<dbReference type="SUPFAM" id="SSF56935">
    <property type="entry name" value="Porins"/>
    <property type="match status" value="1"/>
</dbReference>
<protein>
    <submittedName>
        <fullName evidence="16">Hemin receptor</fullName>
    </submittedName>
</protein>
<evidence type="ECO:0000313" key="17">
    <source>
        <dbReference type="Proteomes" id="UP000060132"/>
    </source>
</evidence>
<dbReference type="GO" id="GO:0015344">
    <property type="term" value="F:siderophore uptake transmembrane transporter activity"/>
    <property type="evidence" value="ECO:0007669"/>
    <property type="project" value="TreeGrafter"/>
</dbReference>
<dbReference type="InterPro" id="IPR036942">
    <property type="entry name" value="Beta-barrel_TonB_sf"/>
</dbReference>
<evidence type="ECO:0000256" key="9">
    <source>
        <dbReference type="ARBA" id="ARBA00023170"/>
    </source>
</evidence>